<evidence type="ECO:0000256" key="1">
    <source>
        <dbReference type="SAM" id="Coils"/>
    </source>
</evidence>
<dbReference type="EMBL" id="JAKROA010000003">
    <property type="protein sequence ID" value="KAL5109221.1"/>
    <property type="molecule type" value="Genomic_DNA"/>
</dbReference>
<keyword evidence="4" id="KW-1185">Reference proteome</keyword>
<organism evidence="3 4">
    <name type="scientific">Taenia crassiceps</name>
    <dbReference type="NCBI Taxonomy" id="6207"/>
    <lineage>
        <taxon>Eukaryota</taxon>
        <taxon>Metazoa</taxon>
        <taxon>Spiralia</taxon>
        <taxon>Lophotrochozoa</taxon>
        <taxon>Platyhelminthes</taxon>
        <taxon>Cestoda</taxon>
        <taxon>Eucestoda</taxon>
        <taxon>Cyclophyllidea</taxon>
        <taxon>Taeniidae</taxon>
        <taxon>Taenia</taxon>
    </lineage>
</organism>
<feature type="compositionally biased region" description="Low complexity" evidence="2">
    <location>
        <begin position="288"/>
        <end position="302"/>
    </location>
</feature>
<feature type="region of interest" description="Disordered" evidence="2">
    <location>
        <begin position="282"/>
        <end position="334"/>
    </location>
</feature>
<proteinExistence type="predicted"/>
<dbReference type="Proteomes" id="UP001651158">
    <property type="component" value="Unassembled WGS sequence"/>
</dbReference>
<keyword evidence="1" id="KW-0175">Coiled coil</keyword>
<comment type="caution">
    <text evidence="3">The sequence shown here is derived from an EMBL/GenBank/DDBJ whole genome shotgun (WGS) entry which is preliminary data.</text>
</comment>
<evidence type="ECO:0000313" key="3">
    <source>
        <dbReference type="EMBL" id="KAL5109221.1"/>
    </source>
</evidence>
<name>A0ABR4QHX9_9CEST</name>
<feature type="coiled-coil region" evidence="1">
    <location>
        <begin position="30"/>
        <end position="135"/>
    </location>
</feature>
<protein>
    <submittedName>
        <fullName evidence="3">Uncharacterized protein</fullName>
    </submittedName>
</protein>
<evidence type="ECO:0000256" key="2">
    <source>
        <dbReference type="SAM" id="MobiDB-lite"/>
    </source>
</evidence>
<feature type="coiled-coil region" evidence="1">
    <location>
        <begin position="186"/>
        <end position="213"/>
    </location>
</feature>
<reference evidence="3 4" key="1">
    <citation type="journal article" date="2022" name="Front. Cell. Infect. Microbiol.">
        <title>The Genomes of Two Strains of Taenia crassiceps the Animal Model for the Study of Human Cysticercosis.</title>
        <authorList>
            <person name="Bobes R.J."/>
            <person name="Estrada K."/>
            <person name="Rios-Valencia D.G."/>
            <person name="Calderon-Gallegos A."/>
            <person name="de la Torre P."/>
            <person name="Carrero J.C."/>
            <person name="Sanchez-Flores A."/>
            <person name="Laclette J.P."/>
        </authorList>
    </citation>
    <scope>NUCLEOTIDE SEQUENCE [LARGE SCALE GENOMIC DNA]</scope>
    <source>
        <strain evidence="3">WFUcys</strain>
    </source>
</reference>
<sequence>MSTKSLSFPDTCTRCIDRLHAALHASYSELSILRTENAELKQLLESKKKALSIFQRELNAARSDGSTDPAAPSFHELELKHENERLSSELALARGRLDSLKLAWEDCFKRLKGENEQMRKTISELELALRESKTDILKKSEAHASDPRQINALSKLPNGGKGGAELPFRRPASESLKCKCSHSHQVDHLKRRIEELKANEKSQRDRADDLSISLEAYKIALEKQYNESRKFIKNLSKLLENPSTAEESKSTETLDSAVCNELTHWIGQALKSAVHASGNRIQIRNGGSIPSSEVSSSPSSPSSTPPHSPSKEVSSVDKQYRRHPVNSRSKGRKTTLRLQTLSRALEFLHGTSMSAAKKASPLETLLLMVNEVLEKLTEGKMEEYIHSGRFKQKDVSMRQVRGGVFKLHCLEQCFCPPVDSAACTS</sequence>
<feature type="compositionally biased region" description="Basic residues" evidence="2">
    <location>
        <begin position="320"/>
        <end position="334"/>
    </location>
</feature>
<accession>A0ABR4QHX9</accession>
<gene>
    <name evidence="3" type="ORF">TcWFU_007532</name>
</gene>
<evidence type="ECO:0000313" key="4">
    <source>
        <dbReference type="Proteomes" id="UP001651158"/>
    </source>
</evidence>